<gene>
    <name evidence="2" type="primary">metXA</name>
    <name evidence="5" type="ORF">FO059_04465</name>
</gene>
<dbReference type="GO" id="GO:0009092">
    <property type="term" value="P:homoserine metabolic process"/>
    <property type="evidence" value="ECO:0007669"/>
    <property type="project" value="TreeGrafter"/>
</dbReference>
<dbReference type="GO" id="GO:0005737">
    <property type="term" value="C:cytoplasm"/>
    <property type="evidence" value="ECO:0007669"/>
    <property type="project" value="UniProtKB-SubCell"/>
</dbReference>
<keyword evidence="1 2" id="KW-0808">Transferase</keyword>
<dbReference type="Gene3D" id="3.40.50.1820">
    <property type="entry name" value="alpha/beta hydrolase"/>
    <property type="match status" value="1"/>
</dbReference>
<dbReference type="RefSeq" id="WP_143906717.1">
    <property type="nucleotide sequence ID" value="NZ_CP041765.1"/>
</dbReference>
<feature type="active site" evidence="2 3">
    <location>
        <position position="352"/>
    </location>
</feature>
<evidence type="ECO:0000256" key="1">
    <source>
        <dbReference type="ARBA" id="ARBA00022679"/>
    </source>
</evidence>
<sequence length="381" mass="41346">MSTVHPARPASLPSPDGQQGAVEIGPLVLDCGVRLPQVTIAFQRWGELNAARDNVVLALHALTGDTHAAGPADDRHASPGWWNGLIGPGLALDTDEWCVITTNSLGGCNGSTGPSSPAPDGRPWGSRFPYLSIRDQVRAEARALEELGIDRVASVMGGSMGGARALEWEVTYPERVDSALILAVGARATADQIGTQTTQLEAIRRDPDWQGGDFYGTSLRPDTGLRLARRFAHLSYRTEFELDERFANAGQLDEDPLKDGRYAVQSYLEYQADKFVGRFDPGSYVILTESLNRHDVGRDRGGVQAALAGCSVPTIVAGWDSDRLYPIRLQAEIAEYLAGCVEFLQYESRYGHDAFLIEFDAVDAAICKTMELARKAAAARR</sequence>
<dbReference type="HAMAP" id="MF_00296">
    <property type="entry name" value="MetX_acyltransf"/>
    <property type="match status" value="1"/>
</dbReference>
<dbReference type="EMBL" id="CP041765">
    <property type="protein sequence ID" value="QDQ96735.1"/>
    <property type="molecule type" value="Genomic_DNA"/>
</dbReference>
<feature type="binding site" evidence="2">
    <location>
        <position position="229"/>
    </location>
    <ligand>
        <name>substrate</name>
    </ligand>
</feature>
<dbReference type="UniPathway" id="UPA00051">
    <property type="reaction ID" value="UER00074"/>
</dbReference>
<feature type="binding site" evidence="2">
    <location>
        <position position="353"/>
    </location>
    <ligand>
        <name>substrate</name>
    </ligand>
</feature>
<evidence type="ECO:0000256" key="3">
    <source>
        <dbReference type="PIRSR" id="PIRSR000443-1"/>
    </source>
</evidence>
<comment type="subcellular location">
    <subcellularLocation>
        <location evidence="2">Cytoplasm</location>
    </subcellularLocation>
</comment>
<dbReference type="NCBIfam" id="TIGR01392">
    <property type="entry name" value="homoserO_Ac_trn"/>
    <property type="match status" value="1"/>
</dbReference>
<dbReference type="PIRSF" id="PIRSF000443">
    <property type="entry name" value="Homoser_Ac_trans"/>
    <property type="match status" value="1"/>
</dbReference>
<protein>
    <recommendedName>
        <fullName evidence="2">Homoserine O-acetyltransferase</fullName>
        <shortName evidence="2">HAT</shortName>
        <ecNumber evidence="2">2.3.1.31</ecNumber>
    </recommendedName>
    <alternativeName>
        <fullName evidence="2">Homoserine transacetylase</fullName>
        <shortName evidence="2">HTA</shortName>
    </alternativeName>
</protein>
<dbReference type="GO" id="GO:0009086">
    <property type="term" value="P:methionine biosynthetic process"/>
    <property type="evidence" value="ECO:0007669"/>
    <property type="project" value="UniProtKB-UniRule"/>
</dbReference>
<dbReference type="EC" id="2.3.1.31" evidence="2"/>
<dbReference type="PANTHER" id="PTHR32268:SF11">
    <property type="entry name" value="HOMOSERINE O-ACETYLTRANSFERASE"/>
    <property type="match status" value="1"/>
</dbReference>
<dbReference type="Proteomes" id="UP000317344">
    <property type="component" value="Chromosome"/>
</dbReference>
<feature type="active site" evidence="2 3">
    <location>
        <position position="322"/>
    </location>
</feature>
<feature type="active site" description="Nucleophile" evidence="2 3">
    <location>
        <position position="159"/>
    </location>
</feature>
<dbReference type="KEGG" id="toy:FO059_04465"/>
<proteinExistence type="inferred from homology"/>
<keyword evidence="2" id="KW-0963">Cytoplasm</keyword>
<name>A0A516X0Y1_9ACTN</name>
<keyword evidence="2" id="KW-0028">Amino-acid biosynthesis</keyword>
<reference evidence="5 6" key="2">
    <citation type="submission" date="2019-07" db="EMBL/GenBank/DDBJ databases">
        <authorList>
            <person name="Huang Y."/>
        </authorList>
    </citation>
    <scope>NUCLEOTIDE SEQUENCE [LARGE SCALE GENOMIC DNA]</scope>
    <source>
        <strain evidence="5 6">HY188</strain>
    </source>
</reference>
<comment type="similarity">
    <text evidence="2">Belongs to the AB hydrolase superfamily. MetX family.</text>
</comment>
<comment type="subunit">
    <text evidence="2">Homodimer.</text>
</comment>
<dbReference type="PANTHER" id="PTHR32268">
    <property type="entry name" value="HOMOSERINE O-ACETYLTRANSFERASE"/>
    <property type="match status" value="1"/>
</dbReference>
<evidence type="ECO:0000313" key="6">
    <source>
        <dbReference type="Proteomes" id="UP000317344"/>
    </source>
</evidence>
<comment type="function">
    <text evidence="2">Transfers an acetyl group from acetyl-CoA to L-homoserine, forming acetyl-L-homoserine.</text>
</comment>
<accession>A0A516X0Y1</accession>
<keyword evidence="6" id="KW-1185">Reference proteome</keyword>
<dbReference type="AlphaFoldDB" id="A0A516X0Y1"/>
<comment type="pathway">
    <text evidence="2">Amino-acid biosynthesis; L-methionine biosynthesis via de novo pathway; O-acetyl-L-homoserine from L-homoserine: step 1/1.</text>
</comment>
<keyword evidence="2 5" id="KW-0012">Acyltransferase</keyword>
<dbReference type="GO" id="GO:0004414">
    <property type="term" value="F:homoserine O-acetyltransferase activity"/>
    <property type="evidence" value="ECO:0007669"/>
    <property type="project" value="UniProtKB-UniRule"/>
</dbReference>
<keyword evidence="2" id="KW-0486">Methionine biosynthesis</keyword>
<evidence type="ECO:0000256" key="2">
    <source>
        <dbReference type="HAMAP-Rule" id="MF_00296"/>
    </source>
</evidence>
<evidence type="ECO:0000259" key="4">
    <source>
        <dbReference type="Pfam" id="PF00561"/>
    </source>
</evidence>
<dbReference type="InterPro" id="IPR000073">
    <property type="entry name" value="AB_hydrolase_1"/>
</dbReference>
<dbReference type="InterPro" id="IPR029058">
    <property type="entry name" value="AB_hydrolase_fold"/>
</dbReference>
<reference evidence="5 6" key="1">
    <citation type="submission" date="2019-07" db="EMBL/GenBank/DDBJ databases">
        <title>Tomitella cavernea sp. nov., an actinomycete isolated from soil.</title>
        <authorList>
            <person name="Cheng J."/>
        </authorList>
    </citation>
    <scope>NUCLEOTIDE SEQUENCE [LARGE SCALE GENOMIC DNA]</scope>
    <source>
        <strain evidence="5 6">HY188</strain>
    </source>
</reference>
<comment type="catalytic activity">
    <reaction evidence="2">
        <text>L-homoserine + acetyl-CoA = O-acetyl-L-homoserine + CoA</text>
        <dbReference type="Rhea" id="RHEA:13701"/>
        <dbReference type="ChEBI" id="CHEBI:57287"/>
        <dbReference type="ChEBI" id="CHEBI:57288"/>
        <dbReference type="ChEBI" id="CHEBI:57476"/>
        <dbReference type="ChEBI" id="CHEBI:57716"/>
        <dbReference type="EC" id="2.3.1.31"/>
    </reaction>
</comment>
<organism evidence="5 6">
    <name type="scientific">Tomitella fengzijianii</name>
    <dbReference type="NCBI Taxonomy" id="2597660"/>
    <lineage>
        <taxon>Bacteria</taxon>
        <taxon>Bacillati</taxon>
        <taxon>Actinomycetota</taxon>
        <taxon>Actinomycetes</taxon>
        <taxon>Mycobacteriales</taxon>
        <taxon>Tomitella</taxon>
    </lineage>
</organism>
<dbReference type="Pfam" id="PF00561">
    <property type="entry name" value="Abhydrolase_1"/>
    <property type="match status" value="1"/>
</dbReference>
<dbReference type="OrthoDB" id="9800754at2"/>
<comment type="caution">
    <text evidence="2">Lacks conserved residue(s) required for the propagation of feature annotation.</text>
</comment>
<dbReference type="InterPro" id="IPR008220">
    <property type="entry name" value="HAT_MetX-like"/>
</dbReference>
<feature type="domain" description="AB hydrolase-1" evidence="4">
    <location>
        <begin position="55"/>
        <end position="356"/>
    </location>
</feature>
<evidence type="ECO:0000313" key="5">
    <source>
        <dbReference type="EMBL" id="QDQ96735.1"/>
    </source>
</evidence>
<dbReference type="SUPFAM" id="SSF53474">
    <property type="entry name" value="alpha/beta-Hydrolases"/>
    <property type="match status" value="1"/>
</dbReference>
<dbReference type="NCBIfam" id="NF001209">
    <property type="entry name" value="PRK00175.1"/>
    <property type="match status" value="1"/>
</dbReference>